<evidence type="ECO:0000256" key="2">
    <source>
        <dbReference type="ARBA" id="ARBA00022603"/>
    </source>
</evidence>
<keyword evidence="3" id="KW-0808">Transferase</keyword>
<gene>
    <name evidence="6" type="ORF">ACFQGD_23605</name>
</gene>
<proteinExistence type="inferred from homology"/>
<comment type="similarity">
    <text evidence="1 4">Belongs to the N(4)/N(6)-methyltransferase family.</text>
</comment>
<comment type="caution">
    <text evidence="6">The sequence shown here is derived from an EMBL/GenBank/DDBJ whole genome shotgun (WGS) entry which is preliminary data.</text>
</comment>
<dbReference type="InterPro" id="IPR029063">
    <property type="entry name" value="SAM-dependent_MTases_sf"/>
</dbReference>
<dbReference type="RefSeq" id="WP_345394356.1">
    <property type="nucleotide sequence ID" value="NZ_BAABLA010000021.1"/>
</dbReference>
<reference evidence="7" key="1">
    <citation type="journal article" date="2019" name="Int. J. Syst. Evol. Microbiol.">
        <title>The Global Catalogue of Microorganisms (GCM) 10K type strain sequencing project: providing services to taxonomists for standard genome sequencing and annotation.</title>
        <authorList>
            <consortium name="The Broad Institute Genomics Platform"/>
            <consortium name="The Broad Institute Genome Sequencing Center for Infectious Disease"/>
            <person name="Wu L."/>
            <person name="Ma J."/>
        </authorList>
    </citation>
    <scope>NUCLEOTIDE SEQUENCE [LARGE SCALE GENOMIC DNA]</scope>
    <source>
        <strain evidence="7">KCTC 32255</strain>
    </source>
</reference>
<dbReference type="PROSITE" id="PS00092">
    <property type="entry name" value="N6_MTASE"/>
    <property type="match status" value="1"/>
</dbReference>
<evidence type="ECO:0000256" key="3">
    <source>
        <dbReference type="ARBA" id="ARBA00022679"/>
    </source>
</evidence>
<accession>A0ABW2C471</accession>
<dbReference type="PRINTS" id="PR00508">
    <property type="entry name" value="S21N4MTFRASE"/>
</dbReference>
<evidence type="ECO:0000313" key="7">
    <source>
        <dbReference type="Proteomes" id="UP001596337"/>
    </source>
</evidence>
<evidence type="ECO:0000313" key="6">
    <source>
        <dbReference type="EMBL" id="MFC6870130.1"/>
    </source>
</evidence>
<protein>
    <recommendedName>
        <fullName evidence="4">Methyltransferase</fullName>
        <ecNumber evidence="4">2.1.1.-</ecNumber>
    </recommendedName>
</protein>
<evidence type="ECO:0000256" key="4">
    <source>
        <dbReference type="RuleBase" id="RU362026"/>
    </source>
</evidence>
<dbReference type="InterPro" id="IPR002941">
    <property type="entry name" value="DNA_methylase_N4/N6"/>
</dbReference>
<dbReference type="Proteomes" id="UP001596337">
    <property type="component" value="Unassembled WGS sequence"/>
</dbReference>
<feature type="domain" description="DNA methylase N-4/N-6" evidence="5">
    <location>
        <begin position="29"/>
        <end position="239"/>
    </location>
</feature>
<keyword evidence="2" id="KW-0489">Methyltransferase</keyword>
<dbReference type="CDD" id="cd02440">
    <property type="entry name" value="AdoMet_MTases"/>
    <property type="match status" value="1"/>
</dbReference>
<dbReference type="SUPFAM" id="SSF53335">
    <property type="entry name" value="S-adenosyl-L-methionine-dependent methyltransferases"/>
    <property type="match status" value="1"/>
</dbReference>
<evidence type="ECO:0000259" key="5">
    <source>
        <dbReference type="Pfam" id="PF01555"/>
    </source>
</evidence>
<dbReference type="InterPro" id="IPR001091">
    <property type="entry name" value="RM_Methyltransferase"/>
</dbReference>
<dbReference type="EC" id="2.1.1.-" evidence="4"/>
<evidence type="ECO:0000256" key="1">
    <source>
        <dbReference type="ARBA" id="ARBA00006594"/>
    </source>
</evidence>
<organism evidence="6 7">
    <name type="scientific">Haloechinothrix salitolerans</name>
    <dbReference type="NCBI Taxonomy" id="926830"/>
    <lineage>
        <taxon>Bacteria</taxon>
        <taxon>Bacillati</taxon>
        <taxon>Actinomycetota</taxon>
        <taxon>Actinomycetes</taxon>
        <taxon>Pseudonocardiales</taxon>
        <taxon>Pseudonocardiaceae</taxon>
        <taxon>Haloechinothrix</taxon>
    </lineage>
</organism>
<dbReference type="Gene3D" id="3.40.50.150">
    <property type="entry name" value="Vaccinia Virus protein VP39"/>
    <property type="match status" value="1"/>
</dbReference>
<sequence length="339" mass="38114">MEPIFESNLGCLYKGDCLEWLPQVDDESVDVVFADPPFNLNKDYGKGINDRRKDEEYLAWCEAWIKECARVVKPGGAVWLYNIPKWNIELGYFLNKAGMTFRHWIAVDIKMSLPIPGKLYPAHYSLLYYTKGKPKTFTRPRLPIPVCRHCGGDIKDYGGHRNKLHPEGINLSDVWTDIPPVRHRGTKNRGANQLSEKMLERVLTISSEPGDLVIDPFGGSGTTFAVAERMHRHWMGSELGDVEPIVRRLRGEDAVYERPKRGDSGKGMSHIVRRRRCEVAATKAATIGAGLSDSQKVKEEIPHAYEPSFELGNVAGARHDTAQVPRRLNLPHGECGEAA</sequence>
<dbReference type="Pfam" id="PF01555">
    <property type="entry name" value="N6_N4_Mtase"/>
    <property type="match status" value="1"/>
</dbReference>
<keyword evidence="7" id="KW-1185">Reference proteome</keyword>
<name>A0ABW2C471_9PSEU</name>
<dbReference type="InterPro" id="IPR002052">
    <property type="entry name" value="DNA_methylase_N6_adenine_CS"/>
</dbReference>
<dbReference type="EMBL" id="JBHSXX010000001">
    <property type="protein sequence ID" value="MFC6870130.1"/>
    <property type="molecule type" value="Genomic_DNA"/>
</dbReference>